<feature type="transmembrane region" description="Helical" evidence="6">
    <location>
        <begin position="296"/>
        <end position="314"/>
    </location>
</feature>
<comment type="caution">
    <text evidence="7">The sequence shown here is derived from an EMBL/GenBank/DDBJ whole genome shotgun (WGS) entry which is preliminary data.</text>
</comment>
<feature type="transmembrane region" description="Helical" evidence="6">
    <location>
        <begin position="164"/>
        <end position="194"/>
    </location>
</feature>
<evidence type="ECO:0000256" key="1">
    <source>
        <dbReference type="ARBA" id="ARBA00004651"/>
    </source>
</evidence>
<comment type="subcellular location">
    <subcellularLocation>
        <location evidence="1">Cell membrane</location>
        <topology evidence="1">Multi-pass membrane protein</topology>
    </subcellularLocation>
</comment>
<evidence type="ECO:0000256" key="2">
    <source>
        <dbReference type="ARBA" id="ARBA00022475"/>
    </source>
</evidence>
<feature type="transmembrane region" description="Helical" evidence="6">
    <location>
        <begin position="214"/>
        <end position="232"/>
    </location>
</feature>
<evidence type="ECO:0000256" key="4">
    <source>
        <dbReference type="ARBA" id="ARBA00022989"/>
    </source>
</evidence>
<proteinExistence type="predicted"/>
<feature type="transmembrane region" description="Helical" evidence="6">
    <location>
        <begin position="40"/>
        <end position="58"/>
    </location>
</feature>
<dbReference type="EMBL" id="LJZR01000005">
    <property type="protein sequence ID" value="KPQ36598.1"/>
    <property type="molecule type" value="Genomic_DNA"/>
</dbReference>
<feature type="transmembrane region" description="Helical" evidence="6">
    <location>
        <begin position="93"/>
        <end position="114"/>
    </location>
</feature>
<evidence type="ECO:0000256" key="3">
    <source>
        <dbReference type="ARBA" id="ARBA00022692"/>
    </source>
</evidence>
<dbReference type="GO" id="GO:0005886">
    <property type="term" value="C:plasma membrane"/>
    <property type="evidence" value="ECO:0007669"/>
    <property type="project" value="UniProtKB-SubCell"/>
</dbReference>
<reference evidence="7 8" key="1">
    <citation type="submission" date="2015-09" db="EMBL/GenBank/DDBJ databases">
        <title>Identification and resolution of microdiversity through metagenomic sequencing of parallel consortia.</title>
        <authorList>
            <person name="Nelson W.C."/>
            <person name="Romine M.F."/>
            <person name="Lindemann S.R."/>
        </authorList>
    </citation>
    <scope>NUCLEOTIDE SEQUENCE [LARGE SCALE GENOMIC DNA]</scope>
    <source>
        <strain evidence="7">Ana</strain>
    </source>
</reference>
<feature type="transmembrane region" description="Helical" evidence="6">
    <location>
        <begin position="361"/>
        <end position="381"/>
    </location>
</feature>
<feature type="transmembrane region" description="Helical" evidence="6">
    <location>
        <begin position="441"/>
        <end position="463"/>
    </location>
</feature>
<keyword evidence="4 6" id="KW-1133">Transmembrane helix</keyword>
<dbReference type="PANTHER" id="PTHR30250">
    <property type="entry name" value="PST FAMILY PREDICTED COLANIC ACID TRANSPORTER"/>
    <property type="match status" value="1"/>
</dbReference>
<organism evidence="7 8">
    <name type="scientific">Phormidesmis priestleyi Ana</name>
    <dbReference type="NCBI Taxonomy" id="1666911"/>
    <lineage>
        <taxon>Bacteria</taxon>
        <taxon>Bacillati</taxon>
        <taxon>Cyanobacteriota</taxon>
        <taxon>Cyanophyceae</taxon>
        <taxon>Leptolyngbyales</taxon>
        <taxon>Leptolyngbyaceae</taxon>
        <taxon>Phormidesmis</taxon>
    </lineage>
</organism>
<dbReference type="Proteomes" id="UP000050465">
    <property type="component" value="Unassembled WGS sequence"/>
</dbReference>
<feature type="transmembrane region" description="Helical" evidence="6">
    <location>
        <begin position="387"/>
        <end position="410"/>
    </location>
</feature>
<dbReference type="InterPro" id="IPR050833">
    <property type="entry name" value="Poly_Biosynth_Transport"/>
</dbReference>
<feature type="transmembrane region" description="Helical" evidence="6">
    <location>
        <begin position="326"/>
        <end position="354"/>
    </location>
</feature>
<dbReference type="AlphaFoldDB" id="A0A0P8DIL2"/>
<sequence length="484" mass="51390">MDNRARLVGGTTWITLAEALALPTGFLTLSFLTRQLGTDGYGLFALVATLVTWIEWSLNSVFSRTTIKFVSEANGESNGNLEAIATTVLRAQLGIGLLAGIAIIMAAPAIARLLHEPALTPLLRLFALEIPLVNLAQAHQNILTGQGKFGARAIATAIRWLARLLFILALVQAGFSIVGAILGSLAAMLTDLWVCRLFIQPSLWKPSNFPIRPLAGYALPLFLAAISMRLYAKLDLIALKAMGGTVEQAGLYAVAQNLALLGGVMSPALAPVLIATVGQLLSQERLSEVKSLIRSAMRVVLLHLPFAALLAGAAGEEVSLLFGKSFIAAAPLFAVLVFATIGIVMITVTSAILVASNRPRWTAMLAIPLPIVAVAGYGWLIPQWGPLGAAITTLVVAWVGAAAGIAAIYIQWQVLPPVLTFGRCCAVSSIGAIAAKYWTTAGFWLLLKLPTLGISMLLALWLLGELSPADRMIIRTLVPRNTRK</sequence>
<dbReference type="Pfam" id="PF01943">
    <property type="entry name" value="Polysacc_synt"/>
    <property type="match status" value="1"/>
</dbReference>
<keyword evidence="3 6" id="KW-0812">Transmembrane</keyword>
<keyword evidence="5 6" id="KW-0472">Membrane</keyword>
<name>A0A0P8DIL2_9CYAN</name>
<evidence type="ECO:0000256" key="5">
    <source>
        <dbReference type="ARBA" id="ARBA00023136"/>
    </source>
</evidence>
<gene>
    <name evidence="7" type="ORF">HLUCCA11_05380</name>
</gene>
<evidence type="ECO:0000256" key="6">
    <source>
        <dbReference type="SAM" id="Phobius"/>
    </source>
</evidence>
<dbReference type="STRING" id="1666911.HLUCCA11_05380"/>
<keyword evidence="2" id="KW-1003">Cell membrane</keyword>
<dbReference type="PANTHER" id="PTHR30250:SF11">
    <property type="entry name" value="O-ANTIGEN TRANSPORTER-RELATED"/>
    <property type="match status" value="1"/>
</dbReference>
<evidence type="ECO:0000313" key="8">
    <source>
        <dbReference type="Proteomes" id="UP000050465"/>
    </source>
</evidence>
<evidence type="ECO:0000313" key="7">
    <source>
        <dbReference type="EMBL" id="KPQ36598.1"/>
    </source>
</evidence>
<protein>
    <submittedName>
        <fullName evidence="7">Membrane protein involved in the export of O-antigen and teichoic acid</fullName>
    </submittedName>
</protein>
<feature type="transmembrane region" description="Helical" evidence="6">
    <location>
        <begin position="252"/>
        <end position="275"/>
    </location>
</feature>
<accession>A0A0P8DIL2</accession>
<dbReference type="InterPro" id="IPR002797">
    <property type="entry name" value="Polysacc_synth"/>
</dbReference>